<name>A0AA38G5P2_TAXCH</name>
<dbReference type="AlphaFoldDB" id="A0AA38G5P2"/>
<dbReference type="InterPro" id="IPR056682">
    <property type="entry name" value="DUF7780"/>
</dbReference>
<gene>
    <name evidence="2" type="ORF">KI387_024312</name>
</gene>
<protein>
    <recommendedName>
        <fullName evidence="1">DUF7780 domain-containing protein</fullName>
    </recommendedName>
</protein>
<organism evidence="2 3">
    <name type="scientific">Taxus chinensis</name>
    <name type="common">Chinese yew</name>
    <name type="synonym">Taxus wallichiana var. chinensis</name>
    <dbReference type="NCBI Taxonomy" id="29808"/>
    <lineage>
        <taxon>Eukaryota</taxon>
        <taxon>Viridiplantae</taxon>
        <taxon>Streptophyta</taxon>
        <taxon>Embryophyta</taxon>
        <taxon>Tracheophyta</taxon>
        <taxon>Spermatophyta</taxon>
        <taxon>Pinopsida</taxon>
        <taxon>Pinidae</taxon>
        <taxon>Conifers II</taxon>
        <taxon>Cupressales</taxon>
        <taxon>Taxaceae</taxon>
        <taxon>Taxus</taxon>
    </lineage>
</organism>
<evidence type="ECO:0000313" key="2">
    <source>
        <dbReference type="EMBL" id="KAH9315685.1"/>
    </source>
</evidence>
<comment type="caution">
    <text evidence="2">The sequence shown here is derived from an EMBL/GenBank/DDBJ whole genome shotgun (WGS) entry which is preliminary data.</text>
</comment>
<accession>A0AA38G5P2</accession>
<dbReference type="PANTHER" id="PTHR34960">
    <property type="entry name" value="EMB|CAB68146.1-RELATED"/>
    <property type="match status" value="1"/>
</dbReference>
<dbReference type="Pfam" id="PF25002">
    <property type="entry name" value="DUF7780"/>
    <property type="match status" value="1"/>
</dbReference>
<dbReference type="Proteomes" id="UP000824469">
    <property type="component" value="Unassembled WGS sequence"/>
</dbReference>
<reference evidence="2 3" key="1">
    <citation type="journal article" date="2021" name="Nat. Plants">
        <title>The Taxus genome provides insights into paclitaxel biosynthesis.</title>
        <authorList>
            <person name="Xiong X."/>
            <person name="Gou J."/>
            <person name="Liao Q."/>
            <person name="Li Y."/>
            <person name="Zhou Q."/>
            <person name="Bi G."/>
            <person name="Li C."/>
            <person name="Du R."/>
            <person name="Wang X."/>
            <person name="Sun T."/>
            <person name="Guo L."/>
            <person name="Liang H."/>
            <person name="Lu P."/>
            <person name="Wu Y."/>
            <person name="Zhang Z."/>
            <person name="Ro D.K."/>
            <person name="Shang Y."/>
            <person name="Huang S."/>
            <person name="Yan J."/>
        </authorList>
    </citation>
    <scope>NUCLEOTIDE SEQUENCE [LARGE SCALE GENOMIC DNA]</scope>
    <source>
        <strain evidence="2">Ta-2019</strain>
    </source>
</reference>
<feature type="domain" description="DUF7780" evidence="1">
    <location>
        <begin position="10"/>
        <end position="94"/>
    </location>
</feature>
<sequence>MSNFFRHAKGTLFKRGTMAMNELLVAHIEEETIEHDIRWFLRSLYKSRVTARADVFIVFPRGHVPAKNLGVIEEKNKSFMVLFNSVIKEVFFHQTISKAIVNISDVEKSDQVLASSTVVVNRGGGEFNGVKANSTIKTSYLNGGHTIISRKLPTHVKRGAWKQGMDIHQIIIENELLSDDVVASSL</sequence>
<proteinExistence type="predicted"/>
<dbReference type="EMBL" id="JAHRHJ020000005">
    <property type="protein sequence ID" value="KAH9315685.1"/>
    <property type="molecule type" value="Genomic_DNA"/>
</dbReference>
<keyword evidence="3" id="KW-1185">Reference proteome</keyword>
<evidence type="ECO:0000259" key="1">
    <source>
        <dbReference type="Pfam" id="PF25002"/>
    </source>
</evidence>
<dbReference type="PANTHER" id="PTHR34960:SF1">
    <property type="entry name" value="EMB|CAB68146.1-RELATED"/>
    <property type="match status" value="1"/>
</dbReference>
<evidence type="ECO:0000313" key="3">
    <source>
        <dbReference type="Proteomes" id="UP000824469"/>
    </source>
</evidence>